<feature type="compositionally biased region" description="Basic and acidic residues" evidence="1">
    <location>
        <begin position="1"/>
        <end position="14"/>
    </location>
</feature>
<dbReference type="EMBL" id="SWJQ01000130">
    <property type="protein sequence ID" value="TRZ21217.1"/>
    <property type="molecule type" value="Genomic_DNA"/>
</dbReference>
<reference evidence="2" key="1">
    <citation type="submission" date="2019-04" db="EMBL/GenBank/DDBJ databases">
        <title>Genome assembly of Zosterops borbonicus 15179.</title>
        <authorList>
            <person name="Leroy T."/>
            <person name="Anselmetti Y."/>
            <person name="Tilak M.-K."/>
            <person name="Nabholz B."/>
        </authorList>
    </citation>
    <scope>NUCLEOTIDE SEQUENCE</scope>
    <source>
        <strain evidence="2">HGM_15179</strain>
        <tissue evidence="2">Muscle</tissue>
    </source>
</reference>
<evidence type="ECO:0000313" key="3">
    <source>
        <dbReference type="Proteomes" id="UP000796761"/>
    </source>
</evidence>
<accession>A0A8K1GNJ2</accession>
<feature type="non-terminal residue" evidence="2">
    <location>
        <position position="1"/>
    </location>
</feature>
<evidence type="ECO:0000313" key="2">
    <source>
        <dbReference type="EMBL" id="TRZ21217.1"/>
    </source>
</evidence>
<evidence type="ECO:0000256" key="1">
    <source>
        <dbReference type="SAM" id="MobiDB-lite"/>
    </source>
</evidence>
<gene>
    <name evidence="2" type="ORF">HGM15179_005891</name>
</gene>
<sequence length="52" mass="5840">GSLRKELMPKRDLGASRYTQERLTQFPTSCAPLHTGSSSSHHAWNVPCTNRK</sequence>
<keyword evidence="3" id="KW-1185">Reference proteome</keyword>
<protein>
    <submittedName>
        <fullName evidence="2">Uncharacterized protein</fullName>
    </submittedName>
</protein>
<dbReference type="Proteomes" id="UP000796761">
    <property type="component" value="Unassembled WGS sequence"/>
</dbReference>
<name>A0A8K1GNJ2_9PASS</name>
<comment type="caution">
    <text evidence="2">The sequence shown here is derived from an EMBL/GenBank/DDBJ whole genome shotgun (WGS) entry which is preliminary data.</text>
</comment>
<feature type="non-terminal residue" evidence="2">
    <location>
        <position position="52"/>
    </location>
</feature>
<organism evidence="2 3">
    <name type="scientific">Zosterops borbonicus</name>
    <dbReference type="NCBI Taxonomy" id="364589"/>
    <lineage>
        <taxon>Eukaryota</taxon>
        <taxon>Metazoa</taxon>
        <taxon>Chordata</taxon>
        <taxon>Craniata</taxon>
        <taxon>Vertebrata</taxon>
        <taxon>Euteleostomi</taxon>
        <taxon>Archelosauria</taxon>
        <taxon>Archosauria</taxon>
        <taxon>Dinosauria</taxon>
        <taxon>Saurischia</taxon>
        <taxon>Theropoda</taxon>
        <taxon>Coelurosauria</taxon>
        <taxon>Aves</taxon>
        <taxon>Neognathae</taxon>
        <taxon>Neoaves</taxon>
        <taxon>Telluraves</taxon>
        <taxon>Australaves</taxon>
        <taxon>Passeriformes</taxon>
        <taxon>Sylvioidea</taxon>
        <taxon>Zosteropidae</taxon>
        <taxon>Zosterops</taxon>
    </lineage>
</organism>
<feature type="region of interest" description="Disordered" evidence="1">
    <location>
        <begin position="29"/>
        <end position="52"/>
    </location>
</feature>
<dbReference type="AlphaFoldDB" id="A0A8K1GNJ2"/>
<proteinExistence type="predicted"/>
<feature type="region of interest" description="Disordered" evidence="1">
    <location>
        <begin position="1"/>
        <end position="20"/>
    </location>
</feature>